<dbReference type="EMBL" id="JBHSKF010000009">
    <property type="protein sequence ID" value="MFC5288901.1"/>
    <property type="molecule type" value="Genomic_DNA"/>
</dbReference>
<sequence>MDEFDEQPLFPSPSPVTSDHAVPVSDARLLENLRSFVAPIARDMKVVIDDPRALKMARDMSEVFADHAGLTGMTKADVEHALSGRGNVDHALFESRFDLFVRMGLIKPFLEKKQQSRYVLDPSGMVGLLVFERLGTRGGVEEMLLLLDRTRWLIETGEADRATLAKHLKRCRQLLSVYTASLARLIGTASISELMDEHRNHDPRKVQHDVHVLNRLVTDRFARDFELGELAFQLVKAELAYRHQVLSAVDRVLDQGGASLDFSVLTPEQYLSAALDASLEELSGVAGQLVVDPPSAWLDPGSVVDALDEFRPRRRQPSRPPEPTGGADADPIGTMQQQHERMARQRRLAIESHLGDADSIDLTATLREMGWPAAAVELVELLGVSADPTQPFTVSLGEQALIDVESPVTYLHPVTLHREQTIQEDQRQ</sequence>
<feature type="region of interest" description="Disordered" evidence="1">
    <location>
        <begin position="1"/>
        <end position="20"/>
    </location>
</feature>
<organism evidence="2 3">
    <name type="scientific">Actinokineospora guangxiensis</name>
    <dbReference type="NCBI Taxonomy" id="1490288"/>
    <lineage>
        <taxon>Bacteria</taxon>
        <taxon>Bacillati</taxon>
        <taxon>Actinomycetota</taxon>
        <taxon>Actinomycetes</taxon>
        <taxon>Pseudonocardiales</taxon>
        <taxon>Pseudonocardiaceae</taxon>
        <taxon>Actinokineospora</taxon>
    </lineage>
</organism>
<dbReference type="Proteomes" id="UP001596157">
    <property type="component" value="Unassembled WGS sequence"/>
</dbReference>
<dbReference type="RefSeq" id="WP_378248754.1">
    <property type="nucleotide sequence ID" value="NZ_JBHSKF010000009.1"/>
</dbReference>
<comment type="caution">
    <text evidence="2">The sequence shown here is derived from an EMBL/GenBank/DDBJ whole genome shotgun (WGS) entry which is preliminary data.</text>
</comment>
<accession>A0ABW0ERV1</accession>
<evidence type="ECO:0000313" key="3">
    <source>
        <dbReference type="Proteomes" id="UP001596157"/>
    </source>
</evidence>
<proteinExistence type="predicted"/>
<keyword evidence="3" id="KW-1185">Reference proteome</keyword>
<protein>
    <submittedName>
        <fullName evidence="2">Uncharacterized protein</fullName>
    </submittedName>
</protein>
<evidence type="ECO:0000256" key="1">
    <source>
        <dbReference type="SAM" id="MobiDB-lite"/>
    </source>
</evidence>
<reference evidence="3" key="1">
    <citation type="journal article" date="2019" name="Int. J. Syst. Evol. Microbiol.">
        <title>The Global Catalogue of Microorganisms (GCM) 10K type strain sequencing project: providing services to taxonomists for standard genome sequencing and annotation.</title>
        <authorList>
            <consortium name="The Broad Institute Genomics Platform"/>
            <consortium name="The Broad Institute Genome Sequencing Center for Infectious Disease"/>
            <person name="Wu L."/>
            <person name="Ma J."/>
        </authorList>
    </citation>
    <scope>NUCLEOTIDE SEQUENCE [LARGE SCALE GENOMIC DNA]</scope>
    <source>
        <strain evidence="3">CCUG 59778</strain>
    </source>
</reference>
<gene>
    <name evidence="2" type="ORF">ACFPM7_17760</name>
</gene>
<name>A0ABW0ERV1_9PSEU</name>
<feature type="region of interest" description="Disordered" evidence="1">
    <location>
        <begin position="308"/>
        <end position="336"/>
    </location>
</feature>
<evidence type="ECO:0000313" key="2">
    <source>
        <dbReference type="EMBL" id="MFC5288901.1"/>
    </source>
</evidence>